<proteinExistence type="predicted"/>
<sequence length="152" mass="17231">MENRTPRLLWSTQRFIPGHEKTGVTSHAAPTDDIFANENDEDEISLQVSARKLLHHVFDPAVNVDSADLDYTLSQKRARHFHCTYAVFDGVKSKENSICHLEQVFPSISEPSSWSLAAEFVHQRSAEHIQFTKFSQPLVTAPQLILLAVFED</sequence>
<reference evidence="1" key="1">
    <citation type="journal article" date="2020" name="Phytopathology">
        <title>Genome sequence of the chestnut blight fungus Cryphonectria parasitica EP155: A fundamental resource for an archetypical invasive plant pathogen.</title>
        <authorList>
            <person name="Crouch J.A."/>
            <person name="Dawe A."/>
            <person name="Aerts A."/>
            <person name="Barry K."/>
            <person name="Churchill A.C.L."/>
            <person name="Grimwood J."/>
            <person name="Hillman B."/>
            <person name="Milgroom M.G."/>
            <person name="Pangilinan J."/>
            <person name="Smith M."/>
            <person name="Salamov A."/>
            <person name="Schmutz J."/>
            <person name="Yadav J."/>
            <person name="Grigoriev I.V."/>
            <person name="Nuss D."/>
        </authorList>
    </citation>
    <scope>NUCLEOTIDE SEQUENCE</scope>
    <source>
        <strain evidence="1">EP155</strain>
    </source>
</reference>
<protein>
    <submittedName>
        <fullName evidence="1">Uncharacterized protein</fullName>
    </submittedName>
</protein>
<name>A0A9P5CM30_CRYP1</name>
<gene>
    <name evidence="1" type="ORF">M406DRAFT_333206</name>
</gene>
<dbReference type="AlphaFoldDB" id="A0A9P5CM30"/>
<keyword evidence="2" id="KW-1185">Reference proteome</keyword>
<dbReference type="GeneID" id="63837952"/>
<organism evidence="1 2">
    <name type="scientific">Cryphonectria parasitica (strain ATCC 38755 / EP155)</name>
    <dbReference type="NCBI Taxonomy" id="660469"/>
    <lineage>
        <taxon>Eukaryota</taxon>
        <taxon>Fungi</taxon>
        <taxon>Dikarya</taxon>
        <taxon>Ascomycota</taxon>
        <taxon>Pezizomycotina</taxon>
        <taxon>Sordariomycetes</taxon>
        <taxon>Sordariomycetidae</taxon>
        <taxon>Diaporthales</taxon>
        <taxon>Cryphonectriaceae</taxon>
        <taxon>Cryphonectria-Endothia species complex</taxon>
        <taxon>Cryphonectria</taxon>
    </lineage>
</organism>
<dbReference type="RefSeq" id="XP_040773821.1">
    <property type="nucleotide sequence ID" value="XM_040920823.1"/>
</dbReference>
<dbReference type="EMBL" id="MU032350">
    <property type="protein sequence ID" value="KAF3762842.1"/>
    <property type="molecule type" value="Genomic_DNA"/>
</dbReference>
<evidence type="ECO:0000313" key="1">
    <source>
        <dbReference type="EMBL" id="KAF3762842.1"/>
    </source>
</evidence>
<evidence type="ECO:0000313" key="2">
    <source>
        <dbReference type="Proteomes" id="UP000803844"/>
    </source>
</evidence>
<dbReference type="Proteomes" id="UP000803844">
    <property type="component" value="Unassembled WGS sequence"/>
</dbReference>
<accession>A0A9P5CM30</accession>
<comment type="caution">
    <text evidence="1">The sequence shown here is derived from an EMBL/GenBank/DDBJ whole genome shotgun (WGS) entry which is preliminary data.</text>
</comment>